<proteinExistence type="inferred from homology"/>
<accession>A0ABP1GBN6</accession>
<feature type="transmembrane region" description="Helical" evidence="8">
    <location>
        <begin position="193"/>
        <end position="218"/>
    </location>
</feature>
<dbReference type="PROSITE" id="PS00217">
    <property type="entry name" value="SUGAR_TRANSPORT_2"/>
    <property type="match status" value="1"/>
</dbReference>
<evidence type="ECO:0000256" key="5">
    <source>
        <dbReference type="ARBA" id="ARBA00022989"/>
    </source>
</evidence>
<reference evidence="10 11" key="1">
    <citation type="submission" date="2024-06" db="EMBL/GenBank/DDBJ databases">
        <authorList>
            <person name="Kraege A."/>
            <person name="Thomma B."/>
        </authorList>
    </citation>
    <scope>NUCLEOTIDE SEQUENCE [LARGE SCALE GENOMIC DNA]</scope>
</reference>
<evidence type="ECO:0000259" key="9">
    <source>
        <dbReference type="PROSITE" id="PS50850"/>
    </source>
</evidence>
<dbReference type="InterPro" id="IPR005829">
    <property type="entry name" value="Sugar_transporter_CS"/>
</dbReference>
<dbReference type="InterPro" id="IPR050814">
    <property type="entry name" value="Myo-inositol_Transporter"/>
</dbReference>
<evidence type="ECO:0000256" key="6">
    <source>
        <dbReference type="ARBA" id="ARBA00023136"/>
    </source>
</evidence>
<dbReference type="EMBL" id="CAXHTA020000019">
    <property type="protein sequence ID" value="CAL5228707.1"/>
    <property type="molecule type" value="Genomic_DNA"/>
</dbReference>
<feature type="transmembrane region" description="Helical" evidence="8">
    <location>
        <begin position="535"/>
        <end position="551"/>
    </location>
</feature>
<evidence type="ECO:0000256" key="1">
    <source>
        <dbReference type="ARBA" id="ARBA00004141"/>
    </source>
</evidence>
<gene>
    <name evidence="10" type="primary">g11888</name>
    <name evidence="10" type="ORF">VP750_LOCUS10613</name>
</gene>
<dbReference type="InterPro" id="IPR005828">
    <property type="entry name" value="MFS_sugar_transport-like"/>
</dbReference>
<feature type="transmembrane region" description="Helical" evidence="8">
    <location>
        <begin position="464"/>
        <end position="490"/>
    </location>
</feature>
<keyword evidence="11" id="KW-1185">Reference proteome</keyword>
<feature type="transmembrane region" description="Helical" evidence="8">
    <location>
        <begin position="311"/>
        <end position="333"/>
    </location>
</feature>
<dbReference type="Proteomes" id="UP001497392">
    <property type="component" value="Unassembled WGS sequence"/>
</dbReference>
<sequence length="570" mass="59908">MVQRNLVNSTEMSSSRVDLSAMNPDDAPLLRAGQASSSTAQHALHEGRGIFSKLSARLWLLTFCSGIAGFLFGYDTGVISGALPYIRDDLLKSYQSNTSSLNWIQGVIVSAAVFGAAAGSALGGALGDFVGRKKTLLVGDALFAAGALLMAAAQGVGTLIAGRLVVGLGVGLASVTSPVYIAESAPPSVRATLVTMNVLMITGGQFVAYVADFIFTFAPGTWRWMLGVAALPAVLQAVGMLFLPESPRWLLAHGATEEGERALRELVQGPEYDQMMADLREQAAEQRKHAKVALRKALVTPELRRQLHIGVGLQVLQQLAGINTVMYFTPAILELAGIHDKRLALLVALAPAGVNALGTVAGMLLVDRCGRRKLLLWSLVGVTAAMLFLGGAFRLAEMNSPPVALDNECPAFEGNTCTDCIRQGCSFCSPTTGAAEPGACISREGSCDGWLPSYEYSAGCPSPYTAPIIAGLLIYLAAFAPGVGPVPWAVNAELYPQQMRGLGSGAAATANWLTNAVVSHTFLPLTQAVGGSGAFWIYASITACGTAWAYIQLPETKGLSLEAVQELFRQ</sequence>
<keyword evidence="6 8" id="KW-0472">Membrane</keyword>
<feature type="transmembrane region" description="Helical" evidence="8">
    <location>
        <begin position="135"/>
        <end position="154"/>
    </location>
</feature>
<comment type="similarity">
    <text evidence="2 7">Belongs to the major facilitator superfamily. Sugar transporter (TC 2.A.1.1) family.</text>
</comment>
<evidence type="ECO:0000256" key="2">
    <source>
        <dbReference type="ARBA" id="ARBA00010992"/>
    </source>
</evidence>
<dbReference type="PANTHER" id="PTHR48020:SF12">
    <property type="entry name" value="PROTON MYO-INOSITOL COTRANSPORTER"/>
    <property type="match status" value="1"/>
</dbReference>
<dbReference type="SUPFAM" id="SSF103473">
    <property type="entry name" value="MFS general substrate transporter"/>
    <property type="match status" value="1"/>
</dbReference>
<keyword evidence="5 8" id="KW-1133">Transmembrane helix</keyword>
<keyword evidence="3 7" id="KW-0813">Transport</keyword>
<evidence type="ECO:0000256" key="8">
    <source>
        <dbReference type="SAM" id="Phobius"/>
    </source>
</evidence>
<feature type="transmembrane region" description="Helical" evidence="8">
    <location>
        <begin position="345"/>
        <end position="367"/>
    </location>
</feature>
<dbReference type="PROSITE" id="PS50850">
    <property type="entry name" value="MFS"/>
    <property type="match status" value="1"/>
</dbReference>
<feature type="transmembrane region" description="Helical" evidence="8">
    <location>
        <begin position="224"/>
        <end position="243"/>
    </location>
</feature>
<dbReference type="PRINTS" id="PR00171">
    <property type="entry name" value="SUGRTRNSPORT"/>
</dbReference>
<name>A0ABP1GBN6_9CHLO</name>
<dbReference type="Gene3D" id="1.20.1250.20">
    <property type="entry name" value="MFS general substrate transporter like domains"/>
    <property type="match status" value="2"/>
</dbReference>
<evidence type="ECO:0000313" key="11">
    <source>
        <dbReference type="Proteomes" id="UP001497392"/>
    </source>
</evidence>
<dbReference type="PANTHER" id="PTHR48020">
    <property type="entry name" value="PROTON MYO-INOSITOL COTRANSPORTER"/>
    <property type="match status" value="1"/>
</dbReference>
<feature type="transmembrane region" description="Helical" evidence="8">
    <location>
        <begin position="103"/>
        <end position="123"/>
    </location>
</feature>
<dbReference type="InterPro" id="IPR036259">
    <property type="entry name" value="MFS_trans_sf"/>
</dbReference>
<dbReference type="NCBIfam" id="TIGR00879">
    <property type="entry name" value="SP"/>
    <property type="match status" value="1"/>
</dbReference>
<evidence type="ECO:0000256" key="7">
    <source>
        <dbReference type="RuleBase" id="RU003346"/>
    </source>
</evidence>
<comment type="caution">
    <text evidence="10">The sequence shown here is derived from an EMBL/GenBank/DDBJ whole genome shotgun (WGS) entry which is preliminary data.</text>
</comment>
<dbReference type="Pfam" id="PF00083">
    <property type="entry name" value="Sugar_tr"/>
    <property type="match status" value="2"/>
</dbReference>
<keyword evidence="4 8" id="KW-0812">Transmembrane</keyword>
<feature type="domain" description="Major facilitator superfamily (MFS) profile" evidence="9">
    <location>
        <begin position="61"/>
        <end position="557"/>
    </location>
</feature>
<feature type="transmembrane region" description="Helical" evidence="8">
    <location>
        <begin position="160"/>
        <end position="181"/>
    </location>
</feature>
<dbReference type="InterPro" id="IPR020846">
    <property type="entry name" value="MFS_dom"/>
</dbReference>
<evidence type="ECO:0000256" key="4">
    <source>
        <dbReference type="ARBA" id="ARBA00022692"/>
    </source>
</evidence>
<organism evidence="10 11">
    <name type="scientific">Coccomyxa viridis</name>
    <dbReference type="NCBI Taxonomy" id="1274662"/>
    <lineage>
        <taxon>Eukaryota</taxon>
        <taxon>Viridiplantae</taxon>
        <taxon>Chlorophyta</taxon>
        <taxon>core chlorophytes</taxon>
        <taxon>Trebouxiophyceae</taxon>
        <taxon>Trebouxiophyceae incertae sedis</taxon>
        <taxon>Coccomyxaceae</taxon>
        <taxon>Coccomyxa</taxon>
    </lineage>
</organism>
<comment type="subcellular location">
    <subcellularLocation>
        <location evidence="1">Membrane</location>
        <topology evidence="1">Multi-pass membrane protein</topology>
    </subcellularLocation>
</comment>
<protein>
    <submittedName>
        <fullName evidence="10">G11888 protein</fullName>
    </submittedName>
</protein>
<dbReference type="InterPro" id="IPR003663">
    <property type="entry name" value="Sugar/inositol_transpt"/>
</dbReference>
<feature type="transmembrane region" description="Helical" evidence="8">
    <location>
        <begin position="58"/>
        <end position="83"/>
    </location>
</feature>
<feature type="transmembrane region" description="Helical" evidence="8">
    <location>
        <begin position="374"/>
        <end position="396"/>
    </location>
</feature>
<evidence type="ECO:0000256" key="3">
    <source>
        <dbReference type="ARBA" id="ARBA00022448"/>
    </source>
</evidence>
<evidence type="ECO:0000313" key="10">
    <source>
        <dbReference type="EMBL" id="CAL5228707.1"/>
    </source>
</evidence>